<dbReference type="Proteomes" id="UP001215598">
    <property type="component" value="Unassembled WGS sequence"/>
</dbReference>
<evidence type="ECO:0000313" key="3">
    <source>
        <dbReference type="EMBL" id="KAJ7712104.1"/>
    </source>
</evidence>
<proteinExistence type="predicted"/>
<evidence type="ECO:0000256" key="2">
    <source>
        <dbReference type="SAM" id="MobiDB-lite"/>
    </source>
</evidence>
<keyword evidence="4" id="KW-1185">Reference proteome</keyword>
<sequence length="290" mass="32705">MSPPPALSHRTPESTEAQRECAEITRKWHERDRRRVRSYAEFLHSRRLMEGRLACSIAISNMRVAAGWPVLYDIWQMQAETETFGWSVVAPRRSECEILADSWTNGGWGEEHAGWVAWQNPPRPPGVRDPDWDGVTPTPKTPGKKRRQRQRMRERAAALLLTKAQFAEDVRRQAQAAHQKYERESAEARRHWWLDAVKRQLGDTLVVNLPLVVFFVLVSAKVIRPTSLCCTTRGSVAVPRGALPSPPLSAPRANAPSVLALSLVAPRDFCAVSGGPRRRNIALWGTATLW</sequence>
<dbReference type="AlphaFoldDB" id="A0AAD7H4L0"/>
<feature type="coiled-coil region" evidence="1">
    <location>
        <begin position="164"/>
        <end position="191"/>
    </location>
</feature>
<evidence type="ECO:0000313" key="4">
    <source>
        <dbReference type="Proteomes" id="UP001215598"/>
    </source>
</evidence>
<comment type="caution">
    <text evidence="3">The sequence shown here is derived from an EMBL/GenBank/DDBJ whole genome shotgun (WGS) entry which is preliminary data.</text>
</comment>
<accession>A0AAD7H4L0</accession>
<reference evidence="3" key="1">
    <citation type="submission" date="2023-03" db="EMBL/GenBank/DDBJ databases">
        <title>Massive genome expansion in bonnet fungi (Mycena s.s.) driven by repeated elements and novel gene families across ecological guilds.</title>
        <authorList>
            <consortium name="Lawrence Berkeley National Laboratory"/>
            <person name="Harder C.B."/>
            <person name="Miyauchi S."/>
            <person name="Viragh M."/>
            <person name="Kuo A."/>
            <person name="Thoen E."/>
            <person name="Andreopoulos B."/>
            <person name="Lu D."/>
            <person name="Skrede I."/>
            <person name="Drula E."/>
            <person name="Henrissat B."/>
            <person name="Morin E."/>
            <person name="Kohler A."/>
            <person name="Barry K."/>
            <person name="LaButti K."/>
            <person name="Morin E."/>
            <person name="Salamov A."/>
            <person name="Lipzen A."/>
            <person name="Mereny Z."/>
            <person name="Hegedus B."/>
            <person name="Baldrian P."/>
            <person name="Stursova M."/>
            <person name="Weitz H."/>
            <person name="Taylor A."/>
            <person name="Grigoriev I.V."/>
            <person name="Nagy L.G."/>
            <person name="Martin F."/>
            <person name="Kauserud H."/>
        </authorList>
    </citation>
    <scope>NUCLEOTIDE SEQUENCE</scope>
    <source>
        <strain evidence="3">CBHHK182m</strain>
    </source>
</reference>
<keyword evidence="1" id="KW-0175">Coiled coil</keyword>
<name>A0AAD7H4L0_9AGAR</name>
<organism evidence="3 4">
    <name type="scientific">Mycena metata</name>
    <dbReference type="NCBI Taxonomy" id="1033252"/>
    <lineage>
        <taxon>Eukaryota</taxon>
        <taxon>Fungi</taxon>
        <taxon>Dikarya</taxon>
        <taxon>Basidiomycota</taxon>
        <taxon>Agaricomycotina</taxon>
        <taxon>Agaricomycetes</taxon>
        <taxon>Agaricomycetidae</taxon>
        <taxon>Agaricales</taxon>
        <taxon>Marasmiineae</taxon>
        <taxon>Mycenaceae</taxon>
        <taxon>Mycena</taxon>
    </lineage>
</organism>
<dbReference type="EMBL" id="JARKIB010000377">
    <property type="protein sequence ID" value="KAJ7712104.1"/>
    <property type="molecule type" value="Genomic_DNA"/>
</dbReference>
<feature type="region of interest" description="Disordered" evidence="2">
    <location>
        <begin position="121"/>
        <end position="151"/>
    </location>
</feature>
<protein>
    <submittedName>
        <fullName evidence="3">Uncharacterized protein</fullName>
    </submittedName>
</protein>
<gene>
    <name evidence="3" type="ORF">B0H16DRAFT_1479749</name>
</gene>
<evidence type="ECO:0000256" key="1">
    <source>
        <dbReference type="SAM" id="Coils"/>
    </source>
</evidence>